<reference evidence="2" key="1">
    <citation type="submission" date="2016-10" db="EMBL/GenBank/DDBJ databases">
        <authorList>
            <person name="Varghese N."/>
            <person name="Submissions S."/>
        </authorList>
    </citation>
    <scope>NUCLEOTIDE SEQUENCE [LARGE SCALE GENOMIC DNA]</scope>
    <source>
        <strain evidence="2">KCTC 32247</strain>
    </source>
</reference>
<evidence type="ECO:0008006" key="3">
    <source>
        <dbReference type="Google" id="ProtNLM"/>
    </source>
</evidence>
<evidence type="ECO:0000313" key="2">
    <source>
        <dbReference type="Proteomes" id="UP000243359"/>
    </source>
</evidence>
<dbReference type="GO" id="GO:0016787">
    <property type="term" value="F:hydrolase activity"/>
    <property type="evidence" value="ECO:0007669"/>
    <property type="project" value="InterPro"/>
</dbReference>
<dbReference type="Pfam" id="PF06821">
    <property type="entry name" value="Ser_hydrolase"/>
    <property type="match status" value="1"/>
</dbReference>
<dbReference type="AlphaFoldDB" id="A0A1H1PG94"/>
<dbReference type="EMBL" id="LT629751">
    <property type="protein sequence ID" value="SDS10262.1"/>
    <property type="molecule type" value="Genomic_DNA"/>
</dbReference>
<name>A0A1H1PG94_9PSED</name>
<keyword evidence="2" id="KW-1185">Reference proteome</keyword>
<dbReference type="Gene3D" id="3.40.50.1820">
    <property type="entry name" value="alpha/beta hydrolase"/>
    <property type="match status" value="1"/>
</dbReference>
<dbReference type="InterPro" id="IPR010662">
    <property type="entry name" value="RBBP9/YdeN"/>
</dbReference>
<proteinExistence type="predicted"/>
<organism evidence="1 2">
    <name type="scientific">Pseudomonas oryzae</name>
    <dbReference type="NCBI Taxonomy" id="1392877"/>
    <lineage>
        <taxon>Bacteria</taxon>
        <taxon>Pseudomonadati</taxon>
        <taxon>Pseudomonadota</taxon>
        <taxon>Gammaproteobacteria</taxon>
        <taxon>Pseudomonadales</taxon>
        <taxon>Pseudomonadaceae</taxon>
        <taxon>Pseudomonas</taxon>
    </lineage>
</organism>
<dbReference type="RefSeq" id="WP_090347960.1">
    <property type="nucleotide sequence ID" value="NZ_LT629751.1"/>
</dbReference>
<dbReference type="Proteomes" id="UP000243359">
    <property type="component" value="Chromosome I"/>
</dbReference>
<evidence type="ECO:0000313" key="1">
    <source>
        <dbReference type="EMBL" id="SDS10262.1"/>
    </source>
</evidence>
<accession>A0A1H1PG94</accession>
<sequence length="201" mass="21527">MEKLQTAATVLIVPGLRDHVAEHWQTLLEARLAKVRSVPPLETDKLSCAARVEAIQRELAQIDGPVILVAHSAGVLMVAHWAARYRHAIKGALLAAPPDLEAQWPQGYPTPETLRANGWDPLPSGPLPFPSIVAASSNDHLASFEAVARLADQWGSELVDCGAVGHLNPAAGYGPWPQAEEFVAALDRRQTLQPAAQVAAL</sequence>
<gene>
    <name evidence="1" type="ORF">SAMN05216221_1076</name>
</gene>
<dbReference type="InterPro" id="IPR029058">
    <property type="entry name" value="AB_hydrolase_fold"/>
</dbReference>
<protein>
    <recommendedName>
        <fullName evidence="3">Alpha/beta hydrolase</fullName>
    </recommendedName>
</protein>
<dbReference type="STRING" id="1392877.SAMN05216221_1076"/>
<dbReference type="SUPFAM" id="SSF53474">
    <property type="entry name" value="alpha/beta-Hydrolases"/>
    <property type="match status" value="1"/>
</dbReference>
<dbReference type="OrthoDB" id="9804993at2"/>